<dbReference type="InterPro" id="IPR038377">
    <property type="entry name" value="Na/Glc_symporter_sf"/>
</dbReference>
<dbReference type="Proteomes" id="UP000663844">
    <property type="component" value="Unassembled WGS sequence"/>
</dbReference>
<evidence type="ECO:0000256" key="11">
    <source>
        <dbReference type="RuleBase" id="RU362091"/>
    </source>
</evidence>
<protein>
    <submittedName>
        <fullName evidence="14">Uncharacterized protein</fullName>
    </submittedName>
</protein>
<feature type="transmembrane region" description="Helical" evidence="12">
    <location>
        <begin position="213"/>
        <end position="236"/>
    </location>
</feature>
<reference evidence="14" key="1">
    <citation type="submission" date="2021-02" db="EMBL/GenBank/DDBJ databases">
        <authorList>
            <person name="Nowell W R."/>
        </authorList>
    </citation>
    <scope>NUCLEOTIDE SEQUENCE</scope>
</reference>
<accession>A0A819JWH9</accession>
<evidence type="ECO:0000256" key="6">
    <source>
        <dbReference type="ARBA" id="ARBA00022989"/>
    </source>
</evidence>
<evidence type="ECO:0000256" key="8">
    <source>
        <dbReference type="ARBA" id="ARBA00023065"/>
    </source>
</evidence>
<feature type="transmembrane region" description="Helical" evidence="12">
    <location>
        <begin position="285"/>
        <end position="306"/>
    </location>
</feature>
<dbReference type="InterPro" id="IPR001734">
    <property type="entry name" value="Na/solute_symporter"/>
</dbReference>
<proteinExistence type="inferred from homology"/>
<feature type="transmembrane region" description="Helical" evidence="12">
    <location>
        <begin position="140"/>
        <end position="165"/>
    </location>
</feature>
<evidence type="ECO:0000256" key="5">
    <source>
        <dbReference type="ARBA" id="ARBA00022692"/>
    </source>
</evidence>
<keyword evidence="7" id="KW-0915">Sodium</keyword>
<evidence type="ECO:0000313" key="14">
    <source>
        <dbReference type="EMBL" id="CAF3937076.1"/>
    </source>
</evidence>
<evidence type="ECO:0000256" key="9">
    <source>
        <dbReference type="ARBA" id="ARBA00023136"/>
    </source>
</evidence>
<keyword evidence="8" id="KW-0406">Ion transport</keyword>
<comment type="subcellular location">
    <subcellularLocation>
        <location evidence="1">Cell membrane</location>
        <topology evidence="1">Multi-pass membrane protein</topology>
    </subcellularLocation>
</comment>
<dbReference type="PANTHER" id="PTHR42985">
    <property type="entry name" value="SODIUM-COUPLED MONOCARBOXYLATE TRANSPORTER"/>
    <property type="match status" value="1"/>
</dbReference>
<feature type="transmembrane region" description="Helical" evidence="12">
    <location>
        <begin position="185"/>
        <end position="207"/>
    </location>
</feature>
<dbReference type="InterPro" id="IPR051163">
    <property type="entry name" value="Sodium:Solute_Symporter_SSF"/>
</dbReference>
<organism evidence="14 15">
    <name type="scientific">Adineta steineri</name>
    <dbReference type="NCBI Taxonomy" id="433720"/>
    <lineage>
        <taxon>Eukaryota</taxon>
        <taxon>Metazoa</taxon>
        <taxon>Spiralia</taxon>
        <taxon>Gnathifera</taxon>
        <taxon>Rotifera</taxon>
        <taxon>Eurotatoria</taxon>
        <taxon>Bdelloidea</taxon>
        <taxon>Adinetida</taxon>
        <taxon>Adinetidae</taxon>
        <taxon>Adineta</taxon>
    </lineage>
</organism>
<name>A0A819JWH9_9BILA</name>
<keyword evidence="4" id="KW-1003">Cell membrane</keyword>
<dbReference type="EMBL" id="CAJOAZ010000869">
    <property type="protein sequence ID" value="CAF3726849.1"/>
    <property type="molecule type" value="Genomic_DNA"/>
</dbReference>
<dbReference type="PANTHER" id="PTHR42985:SF40">
    <property type="entry name" value="LD47995P-RELATED"/>
    <property type="match status" value="1"/>
</dbReference>
<sequence length="330" mass="36498">MKAVTWADVIQATVMFTGLILSIIYGLIDAGGISKVFETLKNGNRVQLSVFSVTIDPSVRYTIWSILIGSTFSSTAQYACIQTQAQRYMCVKDTKPAQNYIDELCNACDFLGAKLISRPDQLYPLFVVETLRRIPGLTGLFISCILSATLSTFSSGVNSMATVILEDIYKRLSKQSSMSDKHQVIFPKILSVIIGCLTVVLAFFVSYMENNMITIILQIFGAFAAPILGVYLLGLFSSRVKTNKHGGRLLISTVGCVQSINVTLSPTVTKQSSNILVSLFSISPLWIIFNGTIIMIILGLIFSFILSKSFIIEIKNLTKIFYIQIQMIRK</sequence>
<evidence type="ECO:0000256" key="4">
    <source>
        <dbReference type="ARBA" id="ARBA00022475"/>
    </source>
</evidence>
<dbReference type="Pfam" id="PF00474">
    <property type="entry name" value="SSF"/>
    <property type="match status" value="2"/>
</dbReference>
<evidence type="ECO:0000256" key="3">
    <source>
        <dbReference type="ARBA" id="ARBA00022448"/>
    </source>
</evidence>
<feature type="transmembrane region" description="Helical" evidence="12">
    <location>
        <begin position="9"/>
        <end position="28"/>
    </location>
</feature>
<dbReference type="GO" id="GO:0005886">
    <property type="term" value="C:plasma membrane"/>
    <property type="evidence" value="ECO:0007669"/>
    <property type="project" value="UniProtKB-SubCell"/>
</dbReference>
<keyword evidence="9 12" id="KW-0472">Membrane</keyword>
<gene>
    <name evidence="14" type="ORF">OKA104_LOCUS26161</name>
    <name evidence="13" type="ORF">OXD698_LOCUS14013</name>
</gene>
<dbReference type="GO" id="GO:0006814">
    <property type="term" value="P:sodium ion transport"/>
    <property type="evidence" value="ECO:0007669"/>
    <property type="project" value="UniProtKB-KW"/>
</dbReference>
<dbReference type="Gene3D" id="1.20.1730.10">
    <property type="entry name" value="Sodium/glucose cotransporter"/>
    <property type="match status" value="2"/>
</dbReference>
<evidence type="ECO:0000256" key="12">
    <source>
        <dbReference type="SAM" id="Phobius"/>
    </source>
</evidence>
<keyword evidence="5 12" id="KW-0812">Transmembrane</keyword>
<evidence type="ECO:0000256" key="1">
    <source>
        <dbReference type="ARBA" id="ARBA00004651"/>
    </source>
</evidence>
<keyword evidence="3" id="KW-0813">Transport</keyword>
<dbReference type="PROSITE" id="PS50283">
    <property type="entry name" value="NA_SOLUT_SYMP_3"/>
    <property type="match status" value="1"/>
</dbReference>
<dbReference type="Proteomes" id="UP000663881">
    <property type="component" value="Unassembled WGS sequence"/>
</dbReference>
<keyword evidence="6 12" id="KW-1133">Transmembrane helix</keyword>
<dbReference type="AlphaFoldDB" id="A0A819JWH9"/>
<comment type="similarity">
    <text evidence="2 11">Belongs to the sodium:solute symporter (SSF) (TC 2.A.21) family.</text>
</comment>
<dbReference type="GO" id="GO:0015293">
    <property type="term" value="F:symporter activity"/>
    <property type="evidence" value="ECO:0007669"/>
    <property type="project" value="TreeGrafter"/>
</dbReference>
<keyword evidence="10" id="KW-0739">Sodium transport</keyword>
<evidence type="ECO:0000313" key="13">
    <source>
        <dbReference type="EMBL" id="CAF3726849.1"/>
    </source>
</evidence>
<dbReference type="EMBL" id="CAJOAY010002268">
    <property type="protein sequence ID" value="CAF3937076.1"/>
    <property type="molecule type" value="Genomic_DNA"/>
</dbReference>
<evidence type="ECO:0000256" key="7">
    <source>
        <dbReference type="ARBA" id="ARBA00023053"/>
    </source>
</evidence>
<comment type="caution">
    <text evidence="14">The sequence shown here is derived from an EMBL/GenBank/DDBJ whole genome shotgun (WGS) entry which is preliminary data.</text>
</comment>
<evidence type="ECO:0000256" key="10">
    <source>
        <dbReference type="ARBA" id="ARBA00023201"/>
    </source>
</evidence>
<evidence type="ECO:0000256" key="2">
    <source>
        <dbReference type="ARBA" id="ARBA00006434"/>
    </source>
</evidence>
<evidence type="ECO:0000313" key="15">
    <source>
        <dbReference type="Proteomes" id="UP000663881"/>
    </source>
</evidence>